<evidence type="ECO:0000313" key="2">
    <source>
        <dbReference type="EMBL" id="CAL1410293.1"/>
    </source>
</evidence>
<feature type="domain" description="KIB1-4 beta-propeller" evidence="1">
    <location>
        <begin position="13"/>
        <end position="143"/>
    </location>
</feature>
<dbReference type="AlphaFoldDB" id="A0AAV2GKC5"/>
<name>A0AAV2GKC5_9ROSI</name>
<dbReference type="Pfam" id="PF03478">
    <property type="entry name" value="Beta-prop_KIB1-4"/>
    <property type="match status" value="1"/>
</dbReference>
<protein>
    <recommendedName>
        <fullName evidence="1">KIB1-4 beta-propeller domain-containing protein</fullName>
    </recommendedName>
</protein>
<reference evidence="2 3" key="1">
    <citation type="submission" date="2024-04" db="EMBL/GenBank/DDBJ databases">
        <authorList>
            <person name="Fracassetti M."/>
        </authorList>
    </citation>
    <scope>NUCLEOTIDE SEQUENCE [LARGE SCALE GENOMIC DNA]</scope>
</reference>
<proteinExistence type="predicted"/>
<dbReference type="InterPro" id="IPR050942">
    <property type="entry name" value="F-box_BR-signaling"/>
</dbReference>
<evidence type="ECO:0000259" key="1">
    <source>
        <dbReference type="Pfam" id="PF03478"/>
    </source>
</evidence>
<dbReference type="PANTHER" id="PTHR44259">
    <property type="entry name" value="OS07G0183000 PROTEIN-RELATED"/>
    <property type="match status" value="1"/>
</dbReference>
<dbReference type="Proteomes" id="UP001497516">
    <property type="component" value="Chromosome 9"/>
</dbReference>
<evidence type="ECO:0000313" key="3">
    <source>
        <dbReference type="Proteomes" id="UP001497516"/>
    </source>
</evidence>
<dbReference type="EMBL" id="OZ034822">
    <property type="protein sequence ID" value="CAL1410293.1"/>
    <property type="molecule type" value="Genomic_DNA"/>
</dbReference>
<organism evidence="2 3">
    <name type="scientific">Linum trigynum</name>
    <dbReference type="NCBI Taxonomy" id="586398"/>
    <lineage>
        <taxon>Eukaryota</taxon>
        <taxon>Viridiplantae</taxon>
        <taxon>Streptophyta</taxon>
        <taxon>Embryophyta</taxon>
        <taxon>Tracheophyta</taxon>
        <taxon>Spermatophyta</taxon>
        <taxon>Magnoliopsida</taxon>
        <taxon>eudicotyledons</taxon>
        <taxon>Gunneridae</taxon>
        <taxon>Pentapetalae</taxon>
        <taxon>rosids</taxon>
        <taxon>fabids</taxon>
        <taxon>Malpighiales</taxon>
        <taxon>Linaceae</taxon>
        <taxon>Linum</taxon>
    </lineage>
</organism>
<dbReference type="InterPro" id="IPR005174">
    <property type="entry name" value="KIB1-4_b-propeller"/>
</dbReference>
<sequence length="168" mass="19018">MTGCKGSENCRCFYNVALHQFHHIEFPQGLQGKRYRGSTKGWLCIVDKAPGISLLNPLTKTEIALPPATSFPGVLAYRPEKAWGEYLLQMADGSEESISKNFFLKKYLKRVVVSAEPTSQECIVMAIRWNTEDNRLAFCRPAEIEAKHGLEFSHFKFCGLRVILGRSF</sequence>
<dbReference type="PANTHER" id="PTHR44259:SF114">
    <property type="entry name" value="OS06G0707300 PROTEIN"/>
    <property type="match status" value="1"/>
</dbReference>
<accession>A0AAV2GKC5</accession>
<keyword evidence="3" id="KW-1185">Reference proteome</keyword>
<gene>
    <name evidence="2" type="ORF">LTRI10_LOCUS49725</name>
</gene>